<proteinExistence type="inferred from homology"/>
<sequence length="357" mass="37198">MIDPSPCFRGAALMPDAADASRAPRWSVDLPDLTGRRAVVTGASDGVGAEIARGLARAGAEVIMPVRSKAKGERVIAGIREDDPAASLSLRSLDLSSLASSRALSRQLRAEGVPVDILVLNAGVIRLKDRVRHVTADGIELHLQTNALGHALLVADLLPLLRARGARVVAQCSLATRRAAIPWRDVNLERGYRPMRAYGASKAALGLFAVELARRSAAGGWGVTSLLCHPGTAMTNIAPADSPLRRGLVGRLAQALYERGIGLQSPAEAALPALYAATSPHAHSGDMVVPSGMFEIAGAPALREPYRALTGRAEAARVWDLVTELTGAHFPDAGGASDQATPNSGGNTNPTPSTQPA</sequence>
<feature type="region of interest" description="Disordered" evidence="3">
    <location>
        <begin position="330"/>
        <end position="357"/>
    </location>
</feature>
<evidence type="ECO:0000256" key="2">
    <source>
        <dbReference type="ARBA" id="ARBA00023002"/>
    </source>
</evidence>
<dbReference type="PRINTS" id="PR00081">
    <property type="entry name" value="GDHRDH"/>
</dbReference>
<evidence type="ECO:0000313" key="4">
    <source>
        <dbReference type="EMBL" id="MBB6390043.1"/>
    </source>
</evidence>
<dbReference type="Proteomes" id="UP000537775">
    <property type="component" value="Unassembled WGS sequence"/>
</dbReference>
<dbReference type="PANTHER" id="PTHR24320">
    <property type="entry name" value="RETINOL DEHYDROGENASE"/>
    <property type="match status" value="1"/>
</dbReference>
<dbReference type="Pfam" id="PF00106">
    <property type="entry name" value="adh_short"/>
    <property type="match status" value="1"/>
</dbReference>
<reference evidence="4 5" key="1">
    <citation type="submission" date="2020-08" db="EMBL/GenBank/DDBJ databases">
        <title>Sequencing the genomes of 1000 actinobacteria strains.</title>
        <authorList>
            <person name="Klenk H.-P."/>
        </authorList>
    </citation>
    <scope>NUCLEOTIDE SEQUENCE [LARGE SCALE GENOMIC DNA]</scope>
    <source>
        <strain evidence="4 5">DSM 12511</strain>
    </source>
</reference>
<evidence type="ECO:0000313" key="5">
    <source>
        <dbReference type="Proteomes" id="UP000537775"/>
    </source>
</evidence>
<evidence type="ECO:0000256" key="1">
    <source>
        <dbReference type="ARBA" id="ARBA00006484"/>
    </source>
</evidence>
<dbReference type="AlphaFoldDB" id="A0A7X0FM53"/>
<comment type="similarity">
    <text evidence="1">Belongs to the short-chain dehydrogenases/reductases (SDR) family.</text>
</comment>
<accession>A0A7X0FM53</accession>
<gene>
    <name evidence="4" type="ORF">HD594_000356</name>
</gene>
<dbReference type="RefSeq" id="WP_246413825.1">
    <property type="nucleotide sequence ID" value="NZ_BAAAJR010000008.1"/>
</dbReference>
<keyword evidence="2" id="KW-0560">Oxidoreductase</keyword>
<keyword evidence="5" id="KW-1185">Reference proteome</keyword>
<protein>
    <submittedName>
        <fullName evidence="4">NAD(P)-dependent dehydrogenase (Short-subunit alcohol dehydrogenase family)</fullName>
    </submittedName>
</protein>
<dbReference type="GO" id="GO:0016491">
    <property type="term" value="F:oxidoreductase activity"/>
    <property type="evidence" value="ECO:0007669"/>
    <property type="project" value="UniProtKB-KW"/>
</dbReference>
<comment type="caution">
    <text evidence="4">The sequence shown here is derived from an EMBL/GenBank/DDBJ whole genome shotgun (WGS) entry which is preliminary data.</text>
</comment>
<dbReference type="SUPFAM" id="SSF51735">
    <property type="entry name" value="NAD(P)-binding Rossmann-fold domains"/>
    <property type="match status" value="1"/>
</dbReference>
<dbReference type="PROSITE" id="PS00061">
    <property type="entry name" value="ADH_SHORT"/>
    <property type="match status" value="1"/>
</dbReference>
<dbReference type="PANTHER" id="PTHR24320:SF148">
    <property type="entry name" value="NAD(P)-BINDING ROSSMANN-FOLD SUPERFAMILY PROTEIN"/>
    <property type="match status" value="1"/>
</dbReference>
<organism evidence="4 5">
    <name type="scientific">Microbacterium thalassium</name>
    <dbReference type="NCBI Taxonomy" id="362649"/>
    <lineage>
        <taxon>Bacteria</taxon>
        <taxon>Bacillati</taxon>
        <taxon>Actinomycetota</taxon>
        <taxon>Actinomycetes</taxon>
        <taxon>Micrococcales</taxon>
        <taxon>Microbacteriaceae</taxon>
        <taxon>Microbacterium</taxon>
    </lineage>
</organism>
<dbReference type="EMBL" id="JACHML010000001">
    <property type="protein sequence ID" value="MBB6390043.1"/>
    <property type="molecule type" value="Genomic_DNA"/>
</dbReference>
<dbReference type="InterPro" id="IPR020904">
    <property type="entry name" value="Sc_DH/Rdtase_CS"/>
</dbReference>
<dbReference type="NCBIfam" id="NF004513">
    <property type="entry name" value="PRK05854.1"/>
    <property type="match status" value="1"/>
</dbReference>
<evidence type="ECO:0000256" key="3">
    <source>
        <dbReference type="SAM" id="MobiDB-lite"/>
    </source>
</evidence>
<dbReference type="Gene3D" id="3.40.50.720">
    <property type="entry name" value="NAD(P)-binding Rossmann-like Domain"/>
    <property type="match status" value="1"/>
</dbReference>
<feature type="compositionally biased region" description="Polar residues" evidence="3">
    <location>
        <begin position="338"/>
        <end position="357"/>
    </location>
</feature>
<dbReference type="InterPro" id="IPR002347">
    <property type="entry name" value="SDR_fam"/>
</dbReference>
<dbReference type="InterPro" id="IPR036291">
    <property type="entry name" value="NAD(P)-bd_dom_sf"/>
</dbReference>
<name>A0A7X0FM53_9MICO</name>